<accession>A0ABW0SHG2</accession>
<dbReference type="InterPro" id="IPR001845">
    <property type="entry name" value="HTH_ArsR_DNA-bd_dom"/>
</dbReference>
<keyword evidence="1" id="KW-0805">Transcription regulation</keyword>
<feature type="domain" description="HTH arsR-type" evidence="4">
    <location>
        <begin position="1"/>
        <end position="95"/>
    </location>
</feature>
<dbReference type="Proteomes" id="UP001596056">
    <property type="component" value="Unassembled WGS sequence"/>
</dbReference>
<evidence type="ECO:0000313" key="5">
    <source>
        <dbReference type="EMBL" id="MFC5568351.1"/>
    </source>
</evidence>
<reference evidence="6" key="1">
    <citation type="journal article" date="2019" name="Int. J. Syst. Evol. Microbiol.">
        <title>The Global Catalogue of Microorganisms (GCM) 10K type strain sequencing project: providing services to taxonomists for standard genome sequencing and annotation.</title>
        <authorList>
            <consortium name="The Broad Institute Genomics Platform"/>
            <consortium name="The Broad Institute Genome Sequencing Center for Infectious Disease"/>
            <person name="Wu L."/>
            <person name="Ma J."/>
        </authorList>
    </citation>
    <scope>NUCLEOTIDE SEQUENCE [LARGE SCALE GENOMIC DNA]</scope>
    <source>
        <strain evidence="6">KACC 11588</strain>
    </source>
</reference>
<evidence type="ECO:0000313" key="6">
    <source>
        <dbReference type="Proteomes" id="UP001596056"/>
    </source>
</evidence>
<evidence type="ECO:0000256" key="1">
    <source>
        <dbReference type="ARBA" id="ARBA00023015"/>
    </source>
</evidence>
<dbReference type="RefSeq" id="WP_209843497.1">
    <property type="nucleotide sequence ID" value="NZ_JAGGJP010000035.1"/>
</dbReference>
<dbReference type="InterPro" id="IPR036390">
    <property type="entry name" value="WH_DNA-bd_sf"/>
</dbReference>
<dbReference type="PROSITE" id="PS50987">
    <property type="entry name" value="HTH_ARSR_2"/>
    <property type="match status" value="1"/>
</dbReference>
<gene>
    <name evidence="5" type="ORF">ACFPOC_18285</name>
</gene>
<organism evidence="5 6">
    <name type="scientific">Rubellimicrobium aerolatum</name>
    <dbReference type="NCBI Taxonomy" id="490979"/>
    <lineage>
        <taxon>Bacteria</taxon>
        <taxon>Pseudomonadati</taxon>
        <taxon>Pseudomonadota</taxon>
        <taxon>Alphaproteobacteria</taxon>
        <taxon>Rhodobacterales</taxon>
        <taxon>Roseobacteraceae</taxon>
        <taxon>Rubellimicrobium</taxon>
    </lineage>
</organism>
<sequence>MESSSAIAALAALAQPTRLDAFRLLVAAEPLGLPAGELARRLDVPANTMSAHLATLSHAGLVTGTRASRSIIYRASLDRVQALTLFLLKDCCGGAPSLCAPVLAALAPCCEPISAASPVPTPHEADQ</sequence>
<dbReference type="SUPFAM" id="SSF46785">
    <property type="entry name" value="Winged helix' DNA-binding domain"/>
    <property type="match status" value="1"/>
</dbReference>
<dbReference type="SMART" id="SM00418">
    <property type="entry name" value="HTH_ARSR"/>
    <property type="match status" value="1"/>
</dbReference>
<dbReference type="Pfam" id="PF12840">
    <property type="entry name" value="HTH_20"/>
    <property type="match status" value="1"/>
</dbReference>
<dbReference type="InterPro" id="IPR051011">
    <property type="entry name" value="Metal_resp_trans_reg"/>
</dbReference>
<evidence type="ECO:0000256" key="2">
    <source>
        <dbReference type="ARBA" id="ARBA00023125"/>
    </source>
</evidence>
<keyword evidence="6" id="KW-1185">Reference proteome</keyword>
<dbReference type="NCBIfam" id="NF033788">
    <property type="entry name" value="HTH_metalloreg"/>
    <property type="match status" value="1"/>
</dbReference>
<name>A0ABW0SHG2_9RHOB</name>
<proteinExistence type="predicted"/>
<evidence type="ECO:0000256" key="3">
    <source>
        <dbReference type="ARBA" id="ARBA00023163"/>
    </source>
</evidence>
<dbReference type="Gene3D" id="1.10.10.10">
    <property type="entry name" value="Winged helix-like DNA-binding domain superfamily/Winged helix DNA-binding domain"/>
    <property type="match status" value="1"/>
</dbReference>
<dbReference type="CDD" id="cd00090">
    <property type="entry name" value="HTH_ARSR"/>
    <property type="match status" value="1"/>
</dbReference>
<dbReference type="InterPro" id="IPR011991">
    <property type="entry name" value="ArsR-like_HTH"/>
</dbReference>
<dbReference type="PANTHER" id="PTHR43132">
    <property type="entry name" value="ARSENICAL RESISTANCE OPERON REPRESSOR ARSR-RELATED"/>
    <property type="match status" value="1"/>
</dbReference>
<dbReference type="PRINTS" id="PR00778">
    <property type="entry name" value="HTHARSR"/>
</dbReference>
<dbReference type="PANTHER" id="PTHR43132:SF2">
    <property type="entry name" value="ARSENICAL RESISTANCE OPERON REPRESSOR ARSR-RELATED"/>
    <property type="match status" value="1"/>
</dbReference>
<evidence type="ECO:0000259" key="4">
    <source>
        <dbReference type="PROSITE" id="PS50987"/>
    </source>
</evidence>
<keyword evidence="3" id="KW-0804">Transcription</keyword>
<protein>
    <submittedName>
        <fullName evidence="5">ArsR/SmtB family transcription factor</fullName>
    </submittedName>
</protein>
<keyword evidence="2" id="KW-0238">DNA-binding</keyword>
<dbReference type="EMBL" id="JBHSNA010000038">
    <property type="protein sequence ID" value="MFC5568351.1"/>
    <property type="molecule type" value="Genomic_DNA"/>
</dbReference>
<comment type="caution">
    <text evidence="5">The sequence shown here is derived from an EMBL/GenBank/DDBJ whole genome shotgun (WGS) entry which is preliminary data.</text>
</comment>
<dbReference type="InterPro" id="IPR036388">
    <property type="entry name" value="WH-like_DNA-bd_sf"/>
</dbReference>